<comment type="subcellular location">
    <subcellularLocation>
        <location evidence="1">Cell membrane</location>
        <topology evidence="1">Multi-pass membrane protein</topology>
    </subcellularLocation>
</comment>
<dbReference type="PANTHER" id="PTHR42985">
    <property type="entry name" value="SODIUM-COUPLED MONOCARBOXYLATE TRANSPORTER"/>
    <property type="match status" value="1"/>
</dbReference>
<dbReference type="KEGG" id="cge:100753604"/>
<keyword evidence="8" id="KW-0915">Sodium</keyword>
<dbReference type="CTD" id="6528"/>
<dbReference type="InterPro" id="IPR018212">
    <property type="entry name" value="Na/solute_symporter_CS"/>
</dbReference>
<feature type="transmembrane region" description="Helical" evidence="16">
    <location>
        <begin position="188"/>
        <end position="206"/>
    </location>
</feature>
<gene>
    <name evidence="18" type="primary">Slc5a5</name>
</gene>
<dbReference type="RefSeq" id="XP_027250563.1">
    <property type="nucleotide sequence ID" value="XM_027394762.2"/>
</dbReference>
<feature type="transmembrane region" description="Helical" evidence="16">
    <location>
        <begin position="383"/>
        <end position="405"/>
    </location>
</feature>
<comment type="similarity">
    <text evidence="2 14">Belongs to the sodium:solute symporter (SSF) (TC 2.A.21) family.</text>
</comment>
<dbReference type="GO" id="GO:1904200">
    <property type="term" value="P:iodide transmembrane transport"/>
    <property type="evidence" value="ECO:0007669"/>
    <property type="project" value="TreeGrafter"/>
</dbReference>
<evidence type="ECO:0000256" key="11">
    <source>
        <dbReference type="ARBA" id="ARBA00023180"/>
    </source>
</evidence>
<organism evidence="17 18">
    <name type="scientific">Cricetulus griseus</name>
    <name type="common">Chinese hamster</name>
    <name type="synonym">Cricetulus barabensis griseus</name>
    <dbReference type="NCBI Taxonomy" id="10029"/>
    <lineage>
        <taxon>Eukaryota</taxon>
        <taxon>Metazoa</taxon>
        <taxon>Chordata</taxon>
        <taxon>Craniata</taxon>
        <taxon>Vertebrata</taxon>
        <taxon>Euteleostomi</taxon>
        <taxon>Mammalia</taxon>
        <taxon>Eutheria</taxon>
        <taxon>Euarchontoglires</taxon>
        <taxon>Glires</taxon>
        <taxon>Rodentia</taxon>
        <taxon>Myomorpha</taxon>
        <taxon>Muroidea</taxon>
        <taxon>Cricetidae</taxon>
        <taxon>Cricetinae</taxon>
        <taxon>Cricetulus</taxon>
    </lineage>
</organism>
<feature type="transmembrane region" description="Helical" evidence="16">
    <location>
        <begin position="342"/>
        <end position="363"/>
    </location>
</feature>
<dbReference type="FunFam" id="1.20.1730.10:FF:000007">
    <property type="entry name" value="Sodium-coupled monocarboxylate transporter 2"/>
    <property type="match status" value="1"/>
</dbReference>
<dbReference type="RefSeq" id="XP_016829462.1">
    <property type="nucleotide sequence ID" value="XM_016973973.3"/>
</dbReference>
<evidence type="ECO:0000256" key="14">
    <source>
        <dbReference type="RuleBase" id="RU362091"/>
    </source>
</evidence>
<feature type="transmembrane region" description="Helical" evidence="16">
    <location>
        <begin position="242"/>
        <end position="261"/>
    </location>
</feature>
<dbReference type="PROSITE" id="PS00456">
    <property type="entry name" value="NA_SOLUT_SYMP_1"/>
    <property type="match status" value="1"/>
</dbReference>
<feature type="transmembrane region" description="Helical" evidence="16">
    <location>
        <begin position="131"/>
        <end position="152"/>
    </location>
</feature>
<keyword evidence="17" id="KW-1185">Reference proteome</keyword>
<evidence type="ECO:0000256" key="5">
    <source>
        <dbReference type="ARBA" id="ARBA00022692"/>
    </source>
</evidence>
<reference evidence="17" key="2">
    <citation type="journal article" date="2020" name="Biotechnol. Bioeng.">
        <title>Chromosome-scale scaffolds for the Chinese hamster reference genome assembly to facilitate the study of the CHO epigenome.</title>
        <authorList>
            <person name="Hilliard W."/>
            <person name="MacDonald M."/>
            <person name="Lee K.H."/>
        </authorList>
    </citation>
    <scope>NUCLEOTIDE SEQUENCE [LARGE SCALE GENOMIC DNA]</scope>
    <source>
        <strain evidence="17">17A/GY</strain>
    </source>
</reference>
<feature type="transmembrane region" description="Helical" evidence="16">
    <location>
        <begin position="56"/>
        <end position="75"/>
    </location>
</feature>
<evidence type="ECO:0000256" key="10">
    <source>
        <dbReference type="ARBA" id="ARBA00023136"/>
    </source>
</evidence>
<protein>
    <submittedName>
        <fullName evidence="18">Sodium/iodide cotransporter isoform X1</fullName>
    </submittedName>
</protein>
<feature type="transmembrane region" description="Helical" evidence="16">
    <location>
        <begin position="87"/>
        <end position="110"/>
    </location>
</feature>
<feature type="transmembrane region" description="Helical" evidence="16">
    <location>
        <begin position="444"/>
        <end position="466"/>
    </location>
</feature>
<evidence type="ECO:0000256" key="4">
    <source>
        <dbReference type="ARBA" id="ARBA00022475"/>
    </source>
</evidence>
<evidence type="ECO:0000313" key="18">
    <source>
        <dbReference type="RefSeq" id="XP_027250563.1"/>
    </source>
</evidence>
<dbReference type="InterPro" id="IPR001734">
    <property type="entry name" value="Na/solute_symporter"/>
</dbReference>
<dbReference type="GO" id="GO:0070062">
    <property type="term" value="C:extracellular exosome"/>
    <property type="evidence" value="ECO:0007669"/>
    <property type="project" value="TreeGrafter"/>
</dbReference>
<evidence type="ECO:0000256" key="16">
    <source>
        <dbReference type="SAM" id="Phobius"/>
    </source>
</evidence>
<evidence type="ECO:0000256" key="7">
    <source>
        <dbReference type="ARBA" id="ARBA00022989"/>
    </source>
</evidence>
<feature type="transmembrane region" description="Helical" evidence="16">
    <location>
        <begin position="17"/>
        <end position="36"/>
    </location>
</feature>
<feature type="transmembrane region" description="Helical" evidence="16">
    <location>
        <begin position="417"/>
        <end position="437"/>
    </location>
</feature>
<feature type="transmembrane region" description="Helical" evidence="16">
    <location>
        <begin position="282"/>
        <end position="307"/>
    </location>
</feature>
<dbReference type="CDD" id="cd11503">
    <property type="entry name" value="SLC5sbd_NIS"/>
    <property type="match status" value="1"/>
</dbReference>
<dbReference type="InterPro" id="IPR038377">
    <property type="entry name" value="Na/Glc_symporter_sf"/>
</dbReference>
<evidence type="ECO:0000256" key="1">
    <source>
        <dbReference type="ARBA" id="ARBA00004651"/>
    </source>
</evidence>
<dbReference type="InterPro" id="IPR051163">
    <property type="entry name" value="Sodium:Solute_Symporter_SSF"/>
</dbReference>
<keyword evidence="10 16" id="KW-0472">Membrane</keyword>
<keyword evidence="12" id="KW-0739">Sodium transport</keyword>
<comment type="catalytic activity">
    <reaction evidence="13">
        <text>iodide(out) + 2 Na(+)(out) = iodide(in) + 2 Na(+)(in)</text>
        <dbReference type="Rhea" id="RHEA:71207"/>
        <dbReference type="ChEBI" id="CHEBI:16382"/>
        <dbReference type="ChEBI" id="CHEBI:29101"/>
    </reaction>
</comment>
<dbReference type="InterPro" id="IPR035689">
    <property type="entry name" value="SLC5A5"/>
</dbReference>
<dbReference type="OrthoDB" id="6132759at2759"/>
<feature type="transmembrane region" description="Helical" evidence="16">
    <location>
        <begin position="164"/>
        <end position="181"/>
    </location>
</feature>
<dbReference type="Proteomes" id="UP001108280">
    <property type="component" value="Chromosome 1"/>
</dbReference>
<evidence type="ECO:0000256" key="15">
    <source>
        <dbReference type="SAM" id="MobiDB-lite"/>
    </source>
</evidence>
<evidence type="ECO:0000256" key="12">
    <source>
        <dbReference type="ARBA" id="ARBA00023201"/>
    </source>
</evidence>
<dbReference type="GO" id="GO:0008507">
    <property type="term" value="F:sodium:iodide symporter activity"/>
    <property type="evidence" value="ECO:0007669"/>
    <property type="project" value="InterPro"/>
</dbReference>
<dbReference type="Gene3D" id="1.20.1730.10">
    <property type="entry name" value="Sodium/glucose cotransporter"/>
    <property type="match status" value="1"/>
</dbReference>
<evidence type="ECO:0000256" key="6">
    <source>
        <dbReference type="ARBA" id="ARBA00022847"/>
    </source>
</evidence>
<keyword evidence="5 16" id="KW-0812">Transmembrane</keyword>
<keyword evidence="9" id="KW-0406">Ion transport</keyword>
<evidence type="ECO:0000313" key="17">
    <source>
        <dbReference type="Proteomes" id="UP001108280"/>
    </source>
</evidence>
<dbReference type="Pfam" id="PF00474">
    <property type="entry name" value="SSF"/>
    <property type="match status" value="1"/>
</dbReference>
<feature type="transmembrane region" description="Helical" evidence="16">
    <location>
        <begin position="523"/>
        <end position="544"/>
    </location>
</feature>
<accession>A0A9J7F7F7</accession>
<evidence type="ECO:0000256" key="3">
    <source>
        <dbReference type="ARBA" id="ARBA00022448"/>
    </source>
</evidence>
<dbReference type="GO" id="GO:0005886">
    <property type="term" value="C:plasma membrane"/>
    <property type="evidence" value="ECO:0007669"/>
    <property type="project" value="UniProtKB-SubCell"/>
</dbReference>
<evidence type="ECO:0000256" key="8">
    <source>
        <dbReference type="ARBA" id="ARBA00023053"/>
    </source>
</evidence>
<keyword evidence="6" id="KW-0769">Symport</keyword>
<sequence length="699" mass="74178">MEGAQAAARATFGPWDYGVFAVMLLVSTGIGLGVGLARGGQRSAEDFFTGGRQLAAVPVGLSLAASFMSAVQVLGVPAEAARYGLKFLWMCAGQLLNSLLTAALFLPVFYRLGLTSTYQYLELRFSRAVRLCGTLQYLVATMLYTGIVIYAPALILNQVTGLDIWASLLSTGVICTLYTTVGGMKAVVWTDVFQVVVMLSGFWVILARGTVLMGGPWNVLSLARNHSRINLMDFDPDPRSRYTFWTFVVGGTLVWLSMYGVNQAQVQRYVACRTESRAKLALLVNQLGLFLIVVSAACCGIVMFVFYRDCDPLLTERISAPDQYMPLLVLDIFEDLPGVPGLFLACAYSGTLSTASTSINAMAAVTVEDLIKPRMPSLAPRKLVLISKGLSLIYGSACLTVAALSSMLGGGVLQGSFTVMGVISGPLLGAFTLGMLLPACNTPGVLSGLAAGLIVSLWVAVGATLYPPGEQIMGVLPTSAASCTNASVLMGPPGAANASSRVPSSGTEAGRPALADTFYAISYLYYGALGTLTTLLCGALISYLTGPTKRSSLGPGLLWWDLARQTASVAPKEDAATLVEDSLVKVRPSLGHWAPGPWGPSGCSPRGWADSSPLLKLPLSQGLTHMSTVYFYRVCFFKELFPACGGENWFPLERETLLKKILKITLVNSELRKKQGELAGAEPGNCRASAPKVGDTVTS</sequence>
<dbReference type="GO" id="GO:0006590">
    <property type="term" value="P:thyroid hormone generation"/>
    <property type="evidence" value="ECO:0007669"/>
    <property type="project" value="InterPro"/>
</dbReference>
<evidence type="ECO:0000256" key="2">
    <source>
        <dbReference type="ARBA" id="ARBA00006434"/>
    </source>
</evidence>
<keyword evidence="3" id="KW-0813">Transport</keyword>
<feature type="region of interest" description="Disordered" evidence="15">
    <location>
        <begin position="678"/>
        <end position="699"/>
    </location>
</feature>
<keyword evidence="4" id="KW-1003">Cell membrane</keyword>
<reference evidence="18" key="3">
    <citation type="submission" date="2025-08" db="UniProtKB">
        <authorList>
            <consortium name="RefSeq"/>
        </authorList>
    </citation>
    <scope>IDENTIFICATION</scope>
    <source>
        <strain evidence="18">17A/GY</strain>
        <tissue evidence="18">Liver</tissue>
    </source>
</reference>
<dbReference type="PROSITE" id="PS50283">
    <property type="entry name" value="NA_SOLUT_SYMP_3"/>
    <property type="match status" value="1"/>
</dbReference>
<evidence type="ECO:0000256" key="13">
    <source>
        <dbReference type="ARBA" id="ARBA00036099"/>
    </source>
</evidence>
<dbReference type="GeneID" id="100753604"/>
<reference evidence="17" key="1">
    <citation type="journal article" date="2018" name="Biotechnol. Bioeng.">
        <title>A reference genome of the Chinese hamster based on a hybrid assembly strategy.</title>
        <authorList>
            <person name="Rupp O."/>
            <person name="MacDonald M.L."/>
            <person name="Li S."/>
            <person name="Dhiman H."/>
            <person name="Polson S."/>
            <person name="Griep S."/>
            <person name="Heffner K."/>
            <person name="Hernandez I."/>
            <person name="Brinkrolf K."/>
            <person name="Jadhav V."/>
            <person name="Samoudi M."/>
            <person name="Hao H."/>
            <person name="Kingham B."/>
            <person name="Goesmann A."/>
            <person name="Betenbaugh M.J."/>
            <person name="Lewis N.E."/>
            <person name="Borth N."/>
            <person name="Lee K.H."/>
        </authorList>
    </citation>
    <scope>NUCLEOTIDE SEQUENCE [LARGE SCALE GENOMIC DNA]</scope>
    <source>
        <strain evidence="17">17A/GY</strain>
    </source>
</reference>
<evidence type="ECO:0000256" key="9">
    <source>
        <dbReference type="ARBA" id="ARBA00023065"/>
    </source>
</evidence>
<dbReference type="NCBIfam" id="TIGR00813">
    <property type="entry name" value="sss"/>
    <property type="match status" value="1"/>
</dbReference>
<proteinExistence type="inferred from homology"/>
<keyword evidence="11" id="KW-0325">Glycoprotein</keyword>
<dbReference type="PANTHER" id="PTHR42985:SF11">
    <property type="entry name" value="SODIUM_IODIDE COTRANSPORTER"/>
    <property type="match status" value="1"/>
</dbReference>
<dbReference type="AlphaFoldDB" id="A0A9J7F7F7"/>
<keyword evidence="7 16" id="KW-1133">Transmembrane helix</keyword>
<name>A0A9J7F7F7_CRIGR</name>